<gene>
    <name evidence="1" type="ORF">MPEAHAMD_0998</name>
</gene>
<keyword evidence="2" id="KW-1185">Reference proteome</keyword>
<reference evidence="1" key="2">
    <citation type="submission" date="2021-08" db="EMBL/GenBank/DDBJ databases">
        <authorList>
            <person name="Tani A."/>
            <person name="Ola A."/>
            <person name="Ogura Y."/>
            <person name="Katsura K."/>
            <person name="Hayashi T."/>
        </authorList>
    </citation>
    <scope>NUCLEOTIDE SEQUENCE</scope>
    <source>
        <strain evidence="1">JCM 32048</strain>
    </source>
</reference>
<comment type="caution">
    <text evidence="1">The sequence shown here is derived from an EMBL/GenBank/DDBJ whole genome shotgun (WGS) entry which is preliminary data.</text>
</comment>
<dbReference type="Proteomes" id="UP001055286">
    <property type="component" value="Unassembled WGS sequence"/>
</dbReference>
<proteinExistence type="predicted"/>
<accession>A0AA37H7K1</accession>
<name>A0AA37H7K1_9HYPH</name>
<dbReference type="AlphaFoldDB" id="A0AA37H7K1"/>
<evidence type="ECO:0000313" key="1">
    <source>
        <dbReference type="EMBL" id="GJD60858.1"/>
    </source>
</evidence>
<evidence type="ECO:0000313" key="2">
    <source>
        <dbReference type="Proteomes" id="UP001055286"/>
    </source>
</evidence>
<organism evidence="1 2">
    <name type="scientific">Methylobacterium frigidaeris</name>
    <dbReference type="NCBI Taxonomy" id="2038277"/>
    <lineage>
        <taxon>Bacteria</taxon>
        <taxon>Pseudomonadati</taxon>
        <taxon>Pseudomonadota</taxon>
        <taxon>Alphaproteobacteria</taxon>
        <taxon>Hyphomicrobiales</taxon>
        <taxon>Methylobacteriaceae</taxon>
        <taxon>Methylobacterium</taxon>
    </lineage>
</organism>
<protein>
    <submittedName>
        <fullName evidence="1">Uncharacterized protein</fullName>
    </submittedName>
</protein>
<reference evidence="1" key="1">
    <citation type="journal article" date="2016" name="Front. Microbiol.">
        <title>Genome Sequence of the Piezophilic, Mesophilic Sulfate-Reducing Bacterium Desulfovibrio indicus J2T.</title>
        <authorList>
            <person name="Cao J."/>
            <person name="Maignien L."/>
            <person name="Shao Z."/>
            <person name="Alain K."/>
            <person name="Jebbar M."/>
        </authorList>
    </citation>
    <scope>NUCLEOTIDE SEQUENCE</scope>
    <source>
        <strain evidence="1">JCM 32048</strain>
    </source>
</reference>
<sequence>MRALSHLDQIAFADLCSKLFDARFDRPFPANGNFVKQKRGRKEYFYYKRETVSESQPERCAIGTDSIAQS</sequence>
<dbReference type="EMBL" id="BPQJ01000003">
    <property type="protein sequence ID" value="GJD60858.1"/>
    <property type="molecule type" value="Genomic_DNA"/>
</dbReference>